<organism evidence="1 2">
    <name type="scientific">Ensete ventricosum</name>
    <name type="common">Abyssinian banana</name>
    <name type="synonym">Musa ensete</name>
    <dbReference type="NCBI Taxonomy" id="4639"/>
    <lineage>
        <taxon>Eukaryota</taxon>
        <taxon>Viridiplantae</taxon>
        <taxon>Streptophyta</taxon>
        <taxon>Embryophyta</taxon>
        <taxon>Tracheophyta</taxon>
        <taxon>Spermatophyta</taxon>
        <taxon>Magnoliopsida</taxon>
        <taxon>Liliopsida</taxon>
        <taxon>Zingiberales</taxon>
        <taxon>Musaceae</taxon>
        <taxon>Ensete</taxon>
    </lineage>
</organism>
<name>A0AAV8Q2H3_ENSVE</name>
<protein>
    <submittedName>
        <fullName evidence="1">Uncharacterized protein</fullName>
    </submittedName>
</protein>
<dbReference type="AlphaFoldDB" id="A0AAV8Q2H3"/>
<dbReference type="EMBL" id="JAQQAF010000008">
    <property type="protein sequence ID" value="KAJ8467377.1"/>
    <property type="molecule type" value="Genomic_DNA"/>
</dbReference>
<dbReference type="Proteomes" id="UP001222027">
    <property type="component" value="Unassembled WGS sequence"/>
</dbReference>
<reference evidence="1 2" key="1">
    <citation type="submission" date="2022-12" db="EMBL/GenBank/DDBJ databases">
        <title>Chromosome-scale assembly of the Ensete ventricosum genome.</title>
        <authorList>
            <person name="Dussert Y."/>
            <person name="Stocks J."/>
            <person name="Wendawek A."/>
            <person name="Woldeyes F."/>
            <person name="Nichols R.A."/>
            <person name="Borrell J.S."/>
        </authorList>
    </citation>
    <scope>NUCLEOTIDE SEQUENCE [LARGE SCALE GENOMIC DNA]</scope>
    <source>
        <strain evidence="2">cv. Maze</strain>
        <tissue evidence="1">Seeds</tissue>
    </source>
</reference>
<comment type="caution">
    <text evidence="1">The sequence shown here is derived from an EMBL/GenBank/DDBJ whole genome shotgun (WGS) entry which is preliminary data.</text>
</comment>
<proteinExistence type="predicted"/>
<sequence>MLACDGKMESQIRKLQGNLKTSSNKYKPKEEALSGFRRDHPRGCFRSWWSFDTLWLLVSYRIRTPVSHVPQAGAADLPIVSGSIVASDSRQSTNQNGLITCLMGIHPLTRRMIENKTSNQLLVVALRIKFPTLDL</sequence>
<evidence type="ECO:0000313" key="1">
    <source>
        <dbReference type="EMBL" id="KAJ8467377.1"/>
    </source>
</evidence>
<accession>A0AAV8Q2H3</accession>
<gene>
    <name evidence="1" type="ORF">OPV22_029929</name>
</gene>
<evidence type="ECO:0000313" key="2">
    <source>
        <dbReference type="Proteomes" id="UP001222027"/>
    </source>
</evidence>
<keyword evidence="2" id="KW-1185">Reference proteome</keyword>